<gene>
    <name evidence="2" type="ORF">H9703_02780</name>
</gene>
<reference evidence="2" key="2">
    <citation type="submission" date="2021-04" db="EMBL/GenBank/DDBJ databases">
        <authorList>
            <person name="Gilroy R."/>
        </authorList>
    </citation>
    <scope>NUCLEOTIDE SEQUENCE</scope>
    <source>
        <strain evidence="2">ChiSjej5B23-2810</strain>
    </source>
</reference>
<feature type="compositionally biased region" description="Basic and acidic residues" evidence="1">
    <location>
        <begin position="105"/>
        <end position="118"/>
    </location>
</feature>
<evidence type="ECO:0000256" key="1">
    <source>
        <dbReference type="SAM" id="MobiDB-lite"/>
    </source>
</evidence>
<feature type="region of interest" description="Disordered" evidence="1">
    <location>
        <begin position="207"/>
        <end position="257"/>
    </location>
</feature>
<organism evidence="2 3">
    <name type="scientific">Candidatus Faecalibacterium faecigallinarum</name>
    <dbReference type="NCBI Taxonomy" id="2838577"/>
    <lineage>
        <taxon>Bacteria</taxon>
        <taxon>Bacillati</taxon>
        <taxon>Bacillota</taxon>
        <taxon>Clostridia</taxon>
        <taxon>Eubacteriales</taxon>
        <taxon>Oscillospiraceae</taxon>
        <taxon>Faecalibacterium</taxon>
    </lineage>
</organism>
<accession>A0A9D2P7Z0</accession>
<name>A0A9D2P7Z0_9FIRM</name>
<comment type="caution">
    <text evidence="2">The sequence shown here is derived from an EMBL/GenBank/DDBJ whole genome shotgun (WGS) entry which is preliminary data.</text>
</comment>
<evidence type="ECO:0008006" key="4">
    <source>
        <dbReference type="Google" id="ProtNLM"/>
    </source>
</evidence>
<reference evidence="2" key="1">
    <citation type="journal article" date="2021" name="PeerJ">
        <title>Extensive microbial diversity within the chicken gut microbiome revealed by metagenomics and culture.</title>
        <authorList>
            <person name="Gilroy R."/>
            <person name="Ravi A."/>
            <person name="Getino M."/>
            <person name="Pursley I."/>
            <person name="Horton D.L."/>
            <person name="Alikhan N.F."/>
            <person name="Baker D."/>
            <person name="Gharbi K."/>
            <person name="Hall N."/>
            <person name="Watson M."/>
            <person name="Adriaenssens E.M."/>
            <person name="Foster-Nyarko E."/>
            <person name="Jarju S."/>
            <person name="Secka A."/>
            <person name="Antonio M."/>
            <person name="Oren A."/>
            <person name="Chaudhuri R.R."/>
            <person name="La Ragione R."/>
            <person name="Hildebrand F."/>
            <person name="Pallen M.J."/>
        </authorList>
    </citation>
    <scope>NUCLEOTIDE SEQUENCE</scope>
    <source>
        <strain evidence="2">ChiSjej5B23-2810</strain>
    </source>
</reference>
<dbReference type="AlphaFoldDB" id="A0A9D2P7Z0"/>
<sequence length="339" mass="38164">MLRRLKIDPEFQSKIPPLTFEELNLLETNILEEGRILSPLIVWNGLIVDGHNRFAILKNHPEIKYTVLEKEFANRYEAIVWICKNQLGRRNLTPEQRKYLIGKQYEAEKQSNGGDRKSSAKKSVGQNDQLIGKKHTRLRIADENNVNESFVRRAESFANGVDAAEEAVSGIRAKILSGEVKPTAAELAAVSRAAPEERPALVAKLCKPKDEKRAGRKEKRAASTTVRAKAEKLETEASEPCEPAELPSAPSPELAPQPVKIDNQQLLEIAASRYHAKRRATGSDMLCEIEAAADNLKQRWEQAFQYYPDLLIDRDNRTAVAMIAQSLTNYLNEVEERTL</sequence>
<dbReference type="EMBL" id="DWWN01000022">
    <property type="protein sequence ID" value="HJC45056.1"/>
    <property type="molecule type" value="Genomic_DNA"/>
</dbReference>
<protein>
    <recommendedName>
        <fullName evidence="4">ParB/Sulfiredoxin domain-containing protein</fullName>
    </recommendedName>
</protein>
<feature type="region of interest" description="Disordered" evidence="1">
    <location>
        <begin position="104"/>
        <end position="128"/>
    </location>
</feature>
<evidence type="ECO:0000313" key="3">
    <source>
        <dbReference type="Proteomes" id="UP000823906"/>
    </source>
</evidence>
<proteinExistence type="predicted"/>
<dbReference type="Proteomes" id="UP000823906">
    <property type="component" value="Unassembled WGS sequence"/>
</dbReference>
<evidence type="ECO:0000313" key="2">
    <source>
        <dbReference type="EMBL" id="HJC45056.1"/>
    </source>
</evidence>
<feature type="compositionally biased region" description="Low complexity" evidence="1">
    <location>
        <begin position="238"/>
        <end position="248"/>
    </location>
</feature>